<dbReference type="PRINTS" id="PR00081">
    <property type="entry name" value="GDHRDH"/>
</dbReference>
<keyword evidence="3" id="KW-1185">Reference proteome</keyword>
<gene>
    <name evidence="2" type="ORF">Q7514_31215</name>
</gene>
<name>A0ABU7LKG9_9NOCA</name>
<dbReference type="PROSITE" id="PS00061">
    <property type="entry name" value="ADH_SHORT"/>
    <property type="match status" value="1"/>
</dbReference>
<dbReference type="CDD" id="cd05233">
    <property type="entry name" value="SDR_c"/>
    <property type="match status" value="1"/>
</dbReference>
<dbReference type="InterPro" id="IPR036291">
    <property type="entry name" value="NAD(P)-bd_dom_sf"/>
</dbReference>
<dbReference type="InterPro" id="IPR020904">
    <property type="entry name" value="Sc_DH/Rdtase_CS"/>
</dbReference>
<dbReference type="NCBIfam" id="NF005559">
    <property type="entry name" value="PRK07231.1"/>
    <property type="match status" value="1"/>
</dbReference>
<evidence type="ECO:0000313" key="2">
    <source>
        <dbReference type="EMBL" id="MEE2062006.1"/>
    </source>
</evidence>
<dbReference type="RefSeq" id="WP_330137136.1">
    <property type="nucleotide sequence ID" value="NZ_JAUTXY010000026.1"/>
</dbReference>
<accession>A0ABU7LKG9</accession>
<reference evidence="2 3" key="1">
    <citation type="submission" date="2023-07" db="EMBL/GenBank/DDBJ databases">
        <authorList>
            <person name="Girao M."/>
            <person name="Carvalho M.F."/>
        </authorList>
    </citation>
    <scope>NUCLEOTIDE SEQUENCE [LARGE SCALE GENOMIC DNA]</scope>
    <source>
        <strain evidence="2 3">YIM65754</strain>
    </source>
</reference>
<protein>
    <submittedName>
        <fullName evidence="2">SDR family NAD(P)-dependent oxidoreductase</fullName>
    </submittedName>
</protein>
<dbReference type="EMBL" id="JAUTXY010000026">
    <property type="protein sequence ID" value="MEE2062006.1"/>
    <property type="molecule type" value="Genomic_DNA"/>
</dbReference>
<dbReference type="SUPFAM" id="SSF51735">
    <property type="entry name" value="NAD(P)-binding Rossmann-fold domains"/>
    <property type="match status" value="1"/>
</dbReference>
<comment type="similarity">
    <text evidence="1">Belongs to the short-chain dehydrogenases/reductases (SDR) family.</text>
</comment>
<dbReference type="InterPro" id="IPR002347">
    <property type="entry name" value="SDR_fam"/>
</dbReference>
<dbReference type="PRINTS" id="PR00080">
    <property type="entry name" value="SDRFAMILY"/>
</dbReference>
<sequence length="264" mass="27576">MANLNGDVALVTGAAGAIGYEICRALRDAGARVAAVDIDESALARAVANLGGGDDIESFVADLTDDEQTEALPASVRDRFGALDILVNNAGARQVAPMLDITSAAWRRTLEIDLVAPFALSRAAIPAMIEQGRGKIVNIASMAGLAAFRDRAAYSAAKAGLIMLTKVTAVEYGQKGIWCNAVAPGVVETPMTTSFFESEDMTASIRANTPMGRWCQPEEIAQPVVFLSSRASDYINGTVLPVDGGWTAGYAGAELSPPRIGASR</sequence>
<evidence type="ECO:0000313" key="3">
    <source>
        <dbReference type="Proteomes" id="UP001336020"/>
    </source>
</evidence>
<dbReference type="PANTHER" id="PTHR42760">
    <property type="entry name" value="SHORT-CHAIN DEHYDROGENASES/REDUCTASES FAMILY MEMBER"/>
    <property type="match status" value="1"/>
</dbReference>
<organism evidence="2 3">
    <name type="scientific">Rhodococcus artemisiae</name>
    <dbReference type="NCBI Taxonomy" id="714159"/>
    <lineage>
        <taxon>Bacteria</taxon>
        <taxon>Bacillati</taxon>
        <taxon>Actinomycetota</taxon>
        <taxon>Actinomycetes</taxon>
        <taxon>Mycobacteriales</taxon>
        <taxon>Nocardiaceae</taxon>
        <taxon>Rhodococcus</taxon>
    </lineage>
</organism>
<dbReference type="Pfam" id="PF13561">
    <property type="entry name" value="adh_short_C2"/>
    <property type="match status" value="1"/>
</dbReference>
<proteinExistence type="inferred from homology"/>
<comment type="caution">
    <text evidence="2">The sequence shown here is derived from an EMBL/GenBank/DDBJ whole genome shotgun (WGS) entry which is preliminary data.</text>
</comment>
<dbReference type="Gene3D" id="3.40.50.720">
    <property type="entry name" value="NAD(P)-binding Rossmann-like Domain"/>
    <property type="match status" value="1"/>
</dbReference>
<dbReference type="Proteomes" id="UP001336020">
    <property type="component" value="Unassembled WGS sequence"/>
</dbReference>
<evidence type="ECO:0000256" key="1">
    <source>
        <dbReference type="ARBA" id="ARBA00006484"/>
    </source>
</evidence>